<dbReference type="AlphaFoldDB" id="A0A558D3Y4"/>
<name>A0A558D3Y4_9PSEU</name>
<evidence type="ECO:0000256" key="2">
    <source>
        <dbReference type="SAM" id="Phobius"/>
    </source>
</evidence>
<dbReference type="EMBL" id="VJWX01000060">
    <property type="protein sequence ID" value="TVT55727.1"/>
    <property type="molecule type" value="Genomic_DNA"/>
</dbReference>
<reference evidence="3 4" key="1">
    <citation type="submission" date="2019-07" db="EMBL/GenBank/DDBJ databases">
        <authorList>
            <person name="Duangmal K."/>
            <person name="Teo W.F.A."/>
        </authorList>
    </citation>
    <scope>NUCLEOTIDE SEQUENCE [LARGE SCALE GENOMIC DNA]</scope>
    <source>
        <strain evidence="3 4">TBRC 6029</strain>
    </source>
</reference>
<evidence type="ECO:0000256" key="1">
    <source>
        <dbReference type="SAM" id="MobiDB-lite"/>
    </source>
</evidence>
<feature type="region of interest" description="Disordered" evidence="1">
    <location>
        <begin position="293"/>
        <end position="322"/>
    </location>
</feature>
<keyword evidence="2" id="KW-0472">Membrane</keyword>
<organism evidence="3 4">
    <name type="scientific">Amycolatopsis rhizosphaerae</name>
    <dbReference type="NCBI Taxonomy" id="2053003"/>
    <lineage>
        <taxon>Bacteria</taxon>
        <taxon>Bacillati</taxon>
        <taxon>Actinomycetota</taxon>
        <taxon>Actinomycetes</taxon>
        <taxon>Pseudonocardiales</taxon>
        <taxon>Pseudonocardiaceae</taxon>
        <taxon>Amycolatopsis</taxon>
    </lineage>
</organism>
<sequence>MDDNAFAPPEEPPALRDPDWRRYAQQEAWVDLPAQRRRARRRRRFVALAAVVAVAVGGGALVYYWGIPAYRGYLADRQEGPKGLPDRGRVDLAKPFEHTAAQNWSEGIAGLTTPPAAQVGTFSPSETADAVEAVKRTIVASFLDREVIADHRPDHFAASIAPDAARWEVTPEGLRAGSSVILVADGFRLLPVSPRMTGSLTTRPGDPGKLTVHASFVVAYAFDPGGKKIDGPSDIEPFLRQEIDYVVVSAAAPGYEKTSIGVWPGRAEGVFYAAACKAIRKNQLAPMLYPEETTAPTESGPVVTGPGMFDPSKPLPQATECP</sequence>
<reference evidence="3 4" key="2">
    <citation type="submission" date="2019-08" db="EMBL/GenBank/DDBJ databases">
        <title>Amycolatopsis acidicola sp. nov., isolated from peat swamp forest soil.</title>
        <authorList>
            <person name="Srisuk N."/>
        </authorList>
    </citation>
    <scope>NUCLEOTIDE SEQUENCE [LARGE SCALE GENOMIC DNA]</scope>
    <source>
        <strain evidence="3 4">TBRC 6029</strain>
    </source>
</reference>
<accession>A0A558D3Y4</accession>
<comment type="caution">
    <text evidence="3">The sequence shown here is derived from an EMBL/GenBank/DDBJ whole genome shotgun (WGS) entry which is preliminary data.</text>
</comment>
<keyword evidence="2" id="KW-1133">Transmembrane helix</keyword>
<keyword evidence="2" id="KW-0812">Transmembrane</keyword>
<keyword evidence="4" id="KW-1185">Reference proteome</keyword>
<dbReference type="Proteomes" id="UP000320011">
    <property type="component" value="Unassembled WGS sequence"/>
</dbReference>
<protein>
    <submittedName>
        <fullName evidence="3">Uncharacterized protein</fullName>
    </submittedName>
</protein>
<dbReference type="OrthoDB" id="4549522at2"/>
<evidence type="ECO:0000313" key="3">
    <source>
        <dbReference type="EMBL" id="TVT55727.1"/>
    </source>
</evidence>
<gene>
    <name evidence="3" type="ORF">FNH05_09180</name>
</gene>
<feature type="transmembrane region" description="Helical" evidence="2">
    <location>
        <begin position="45"/>
        <end position="66"/>
    </location>
</feature>
<evidence type="ECO:0000313" key="4">
    <source>
        <dbReference type="Proteomes" id="UP000320011"/>
    </source>
</evidence>
<dbReference type="RefSeq" id="WP_144586903.1">
    <property type="nucleotide sequence ID" value="NZ_VJWX01000060.1"/>
</dbReference>
<proteinExistence type="predicted"/>